<proteinExistence type="predicted"/>
<dbReference type="InterPro" id="IPR018656">
    <property type="entry name" value="DUF2087"/>
</dbReference>
<evidence type="ECO:0000313" key="3">
    <source>
        <dbReference type="Proteomes" id="UP000002318"/>
    </source>
</evidence>
<name>E1R5Y0_SEDSS</name>
<dbReference type="RefSeq" id="WP_013254209.1">
    <property type="nucleotide sequence ID" value="NC_014364.1"/>
</dbReference>
<evidence type="ECO:0000259" key="1">
    <source>
        <dbReference type="Pfam" id="PF09860"/>
    </source>
</evidence>
<evidence type="ECO:0000313" key="2">
    <source>
        <dbReference type="EMBL" id="ADK80745.1"/>
    </source>
</evidence>
<dbReference type="HOGENOM" id="CLU_096125_0_0_12"/>
<reference evidence="2 3" key="1">
    <citation type="journal article" date="2010" name="Stand. Genomic Sci.">
        <title>Complete genome sequence of Spirochaeta smaragdinae type strain (SEBR 4228).</title>
        <authorList>
            <person name="Mavromatis K."/>
            <person name="Yasawong M."/>
            <person name="Chertkov O."/>
            <person name="Lapidus A."/>
            <person name="Lucas S."/>
            <person name="Nolan M."/>
            <person name="Del Rio T.G."/>
            <person name="Tice H."/>
            <person name="Cheng J.F."/>
            <person name="Pitluck S."/>
            <person name="Liolios K."/>
            <person name="Ivanova N."/>
            <person name="Tapia R."/>
            <person name="Han C."/>
            <person name="Bruce D."/>
            <person name="Goodwin L."/>
            <person name="Pati A."/>
            <person name="Chen A."/>
            <person name="Palaniappan K."/>
            <person name="Land M."/>
            <person name="Hauser L."/>
            <person name="Chang Y.J."/>
            <person name="Jeffries C.D."/>
            <person name="Detter J.C."/>
            <person name="Rohde M."/>
            <person name="Brambilla E."/>
            <person name="Spring S."/>
            <person name="Goker M."/>
            <person name="Sikorski J."/>
            <person name="Woyke T."/>
            <person name="Bristow J."/>
            <person name="Eisen J.A."/>
            <person name="Markowitz V."/>
            <person name="Hugenholtz P."/>
            <person name="Klenk H.P."/>
            <person name="Kyrpides N.C."/>
        </authorList>
    </citation>
    <scope>NUCLEOTIDE SEQUENCE [LARGE SCALE GENOMIC DNA]</scope>
    <source>
        <strain evidence="3">DSM 11293 / JCM 15392 / SEBR 4228</strain>
    </source>
</reference>
<dbReference type="STRING" id="573413.Spirs_1618"/>
<sequence>MLNNNDIYLSKTIQEDLSRGYRSEFASGRERYCCLFCGMVREKGRVYPQDDLLLDAEASMRYHLQERHGGVFAALLKAGKELHGFSQLQCDMLSLMYEGKNDQEIAAMSGGKATSTVRNHRFQFRRRRREALIQLAILNLLEMREREGSDQDGLYSFAAGLSVHDDRTVVTRREAETIMRKYLDLAVDGHVVCLKKWPKKQKEKLLVLDRIVRRFEAGKHYAEVEVNDILGSITDDYVTIRRYLIDYGLLERKEGGGEYYRGR</sequence>
<dbReference type="Pfam" id="PF09860">
    <property type="entry name" value="DUF2087"/>
    <property type="match status" value="1"/>
</dbReference>
<dbReference type="EMBL" id="CP002116">
    <property type="protein sequence ID" value="ADK80745.1"/>
    <property type="molecule type" value="Genomic_DNA"/>
</dbReference>
<protein>
    <recommendedName>
        <fullName evidence="1">DUF2087 domain-containing protein</fullName>
    </recommendedName>
</protein>
<feature type="domain" description="DUF2087" evidence="1">
    <location>
        <begin position="194"/>
        <end position="261"/>
    </location>
</feature>
<keyword evidence="3" id="KW-1185">Reference proteome</keyword>
<gene>
    <name evidence="2" type="ordered locus">Spirs_1618</name>
</gene>
<dbReference type="eggNOG" id="COG3860">
    <property type="taxonomic scope" value="Bacteria"/>
</dbReference>
<organism evidence="2 3">
    <name type="scientific">Sediminispirochaeta smaragdinae (strain DSM 11293 / JCM 15392 / SEBR 4228)</name>
    <name type="common">Spirochaeta smaragdinae</name>
    <dbReference type="NCBI Taxonomy" id="573413"/>
    <lineage>
        <taxon>Bacteria</taxon>
        <taxon>Pseudomonadati</taxon>
        <taxon>Spirochaetota</taxon>
        <taxon>Spirochaetia</taxon>
        <taxon>Spirochaetales</taxon>
        <taxon>Spirochaetaceae</taxon>
        <taxon>Sediminispirochaeta</taxon>
    </lineage>
</organism>
<dbReference type="KEGG" id="ssm:Spirs_1618"/>
<accession>E1R5Y0</accession>
<dbReference type="Proteomes" id="UP000002318">
    <property type="component" value="Chromosome"/>
</dbReference>
<dbReference type="AlphaFoldDB" id="E1R5Y0"/>